<comment type="caution">
    <text evidence="3">The sequence shown here is derived from an EMBL/GenBank/DDBJ whole genome shotgun (WGS) entry which is preliminary data.</text>
</comment>
<dbReference type="PANTHER" id="PTHR30204">
    <property type="entry name" value="REDOX-CYCLING DRUG-SENSING TRANSCRIPTIONAL ACTIVATOR SOXR"/>
    <property type="match status" value="1"/>
</dbReference>
<evidence type="ECO:0000313" key="3">
    <source>
        <dbReference type="EMBL" id="TLP55727.1"/>
    </source>
</evidence>
<dbReference type="SMART" id="SM00422">
    <property type="entry name" value="HTH_MERR"/>
    <property type="match status" value="1"/>
</dbReference>
<dbReference type="EMBL" id="VANP01000010">
    <property type="protein sequence ID" value="TLP55727.1"/>
    <property type="molecule type" value="Genomic_DNA"/>
</dbReference>
<dbReference type="Proteomes" id="UP000309033">
    <property type="component" value="Unassembled WGS sequence"/>
</dbReference>
<reference evidence="3" key="1">
    <citation type="submission" date="2019-05" db="EMBL/GenBank/DDBJ databases">
        <title>Isolation, diversity and antifungal activity of Actinobacteria from wheat.</title>
        <authorList>
            <person name="Yu B."/>
        </authorList>
    </citation>
    <scope>NUCLEOTIDE SEQUENCE [LARGE SCALE GENOMIC DNA]</scope>
    <source>
        <strain evidence="3">NEAU-HEGS1-5</strain>
    </source>
</reference>
<protein>
    <submittedName>
        <fullName evidence="3">MerR family transcriptional regulator</fullName>
    </submittedName>
</protein>
<evidence type="ECO:0000259" key="2">
    <source>
        <dbReference type="PROSITE" id="PS50937"/>
    </source>
</evidence>
<dbReference type="InterPro" id="IPR000551">
    <property type="entry name" value="MerR-type_HTH_dom"/>
</dbReference>
<organism evidence="3 4">
    <name type="scientific">Microbispora triticiradicis</name>
    <dbReference type="NCBI Taxonomy" id="2200763"/>
    <lineage>
        <taxon>Bacteria</taxon>
        <taxon>Bacillati</taxon>
        <taxon>Actinomycetota</taxon>
        <taxon>Actinomycetes</taxon>
        <taxon>Streptosporangiales</taxon>
        <taxon>Streptosporangiaceae</taxon>
        <taxon>Microbispora</taxon>
    </lineage>
</organism>
<feature type="domain" description="HTH merR-type" evidence="2">
    <location>
        <begin position="6"/>
        <end position="75"/>
    </location>
</feature>
<evidence type="ECO:0000256" key="1">
    <source>
        <dbReference type="ARBA" id="ARBA00023125"/>
    </source>
</evidence>
<dbReference type="CDD" id="cd00592">
    <property type="entry name" value="HTH_MerR-like"/>
    <property type="match status" value="1"/>
</dbReference>
<keyword evidence="1" id="KW-0238">DNA-binding</keyword>
<dbReference type="Gene3D" id="1.10.1660.10">
    <property type="match status" value="1"/>
</dbReference>
<dbReference type="PANTHER" id="PTHR30204:SF93">
    <property type="entry name" value="HTH MERR-TYPE DOMAIN-CONTAINING PROTEIN"/>
    <property type="match status" value="1"/>
</dbReference>
<dbReference type="GO" id="GO:0003677">
    <property type="term" value="F:DNA binding"/>
    <property type="evidence" value="ECO:0007669"/>
    <property type="project" value="UniProtKB-KW"/>
</dbReference>
<dbReference type="PRINTS" id="PR00040">
    <property type="entry name" value="HTHMERR"/>
</dbReference>
<evidence type="ECO:0000313" key="4">
    <source>
        <dbReference type="Proteomes" id="UP000309033"/>
    </source>
</evidence>
<dbReference type="InterPro" id="IPR047057">
    <property type="entry name" value="MerR_fam"/>
</dbReference>
<dbReference type="InterPro" id="IPR009061">
    <property type="entry name" value="DNA-bd_dom_put_sf"/>
</dbReference>
<name>A0A5R8YRZ2_9ACTN</name>
<keyword evidence="4" id="KW-1185">Reference proteome</keyword>
<dbReference type="SUPFAM" id="SSF46955">
    <property type="entry name" value="Putative DNA-binding domain"/>
    <property type="match status" value="1"/>
</dbReference>
<dbReference type="OrthoDB" id="9809391at2"/>
<dbReference type="AlphaFoldDB" id="A0A5R8YRZ2"/>
<dbReference type="PROSITE" id="PS50937">
    <property type="entry name" value="HTH_MERR_2"/>
    <property type="match status" value="1"/>
</dbReference>
<sequence length="308" mass="34433">MDDEGLFTVGRLSRRTGMPARTIRYWSDVGVLPPAGRSEGGYRLYDAGAVARLELVRTLRDLGLGLGDIRRVLERKVTLADVAAVHVDALDAQIRTLRIRRAVLSTVARRRSGTEEMNTEEMKLLNDMARLSAEERRSIVEDFVDEVFGGLDADPELRNRMGHTRVDLPDDPTPEQVDAWVELAELVRDPDFRRRMRDMVEHNSRGRAGQEPGAFAWFAKKVVWLAGQAREDGVSPDSPEAAEVVTRLLGDMDAAGRAAVRERIEAGLYAEADRYRRLMAVINGREPKPSHADDFAWLLDALRAHPGA</sequence>
<proteinExistence type="predicted"/>
<gene>
    <name evidence="3" type="ORF">FED44_25160</name>
</gene>
<dbReference type="GO" id="GO:0003700">
    <property type="term" value="F:DNA-binding transcription factor activity"/>
    <property type="evidence" value="ECO:0007669"/>
    <property type="project" value="InterPro"/>
</dbReference>
<dbReference type="Pfam" id="PF13411">
    <property type="entry name" value="MerR_1"/>
    <property type="match status" value="1"/>
</dbReference>
<accession>A0A5R8YRZ2</accession>